<protein>
    <recommendedName>
        <fullName evidence="1">Major sperm protein</fullName>
    </recommendedName>
</protein>
<evidence type="ECO:0000313" key="4">
    <source>
        <dbReference type="EMBL" id="CAD2169882.1"/>
    </source>
</evidence>
<dbReference type="InterPro" id="IPR051774">
    <property type="entry name" value="Sperm-specific_class_P"/>
</dbReference>
<dbReference type="SUPFAM" id="SSF49354">
    <property type="entry name" value="PapD-like"/>
    <property type="match status" value="1"/>
</dbReference>
<evidence type="ECO:0000313" key="5">
    <source>
        <dbReference type="EMBL" id="CAD2190869.1"/>
    </source>
</evidence>
<accession>A0A6V7WUW3</accession>
<feature type="chain" id="PRO_5044126579" description="Major sperm protein" evidence="2">
    <location>
        <begin position="18"/>
        <end position="203"/>
    </location>
</feature>
<dbReference type="OrthoDB" id="264603at2759"/>
<proteinExistence type="predicted"/>
<dbReference type="EMBL" id="CAJEWN010000839">
    <property type="protein sequence ID" value="CAD2190869.1"/>
    <property type="molecule type" value="Genomic_DNA"/>
</dbReference>
<dbReference type="Pfam" id="PF00635">
    <property type="entry name" value="Motile_Sperm"/>
    <property type="match status" value="1"/>
</dbReference>
<organism evidence="5 6">
    <name type="scientific">Meloidogyne enterolobii</name>
    <name type="common">Root-knot nematode worm</name>
    <name type="synonym">Meloidogyne mayaguensis</name>
    <dbReference type="NCBI Taxonomy" id="390850"/>
    <lineage>
        <taxon>Eukaryota</taxon>
        <taxon>Metazoa</taxon>
        <taxon>Ecdysozoa</taxon>
        <taxon>Nematoda</taxon>
        <taxon>Chromadorea</taxon>
        <taxon>Rhabditida</taxon>
        <taxon>Tylenchina</taxon>
        <taxon>Tylenchomorpha</taxon>
        <taxon>Tylenchoidea</taxon>
        <taxon>Meloidogynidae</taxon>
        <taxon>Meloidogyninae</taxon>
        <taxon>Meloidogyne</taxon>
    </lineage>
</organism>
<gene>
    <name evidence="4" type="ORF">MENT_LOCUS21244</name>
    <name evidence="5" type="ORF">MENT_LOCUS43688</name>
</gene>
<comment type="caution">
    <text evidence="5">The sequence shown here is derived from an EMBL/GenBank/DDBJ whole genome shotgun (WGS) entry which is preliminary data.</text>
</comment>
<dbReference type="PANTHER" id="PTHR22947:SF39">
    <property type="entry name" value="MSP DOMAIN-CONTAINING PROTEIN"/>
    <property type="match status" value="1"/>
</dbReference>
<evidence type="ECO:0000256" key="2">
    <source>
        <dbReference type="SAM" id="SignalP"/>
    </source>
</evidence>
<dbReference type="AlphaFoldDB" id="A0A6V7WUW3"/>
<evidence type="ECO:0000313" key="6">
    <source>
        <dbReference type="Proteomes" id="UP000580250"/>
    </source>
</evidence>
<evidence type="ECO:0000256" key="1">
    <source>
        <dbReference type="RuleBase" id="RU003425"/>
    </source>
</evidence>
<reference evidence="5 6" key="1">
    <citation type="submission" date="2020-08" db="EMBL/GenBank/DDBJ databases">
        <authorList>
            <person name="Koutsovoulos G."/>
            <person name="Danchin GJ E."/>
        </authorList>
    </citation>
    <scope>NUCLEOTIDE SEQUENCE [LARGE SCALE GENOMIC DNA]</scope>
</reference>
<dbReference type="Proteomes" id="UP000580250">
    <property type="component" value="Unassembled WGS sequence"/>
</dbReference>
<comment type="function">
    <text evidence="1">Central component in molecular interactions underlying sperm crawling. Forms an extensive filament system that extends from sperm villipoda, along the leading edge of the pseudopod.</text>
</comment>
<dbReference type="PANTHER" id="PTHR22947">
    <property type="entry name" value="MAJOR SPERM PROTEIN"/>
    <property type="match status" value="1"/>
</dbReference>
<dbReference type="InterPro" id="IPR000535">
    <property type="entry name" value="MSP_dom"/>
</dbReference>
<feature type="domain" description="MSP" evidence="3">
    <location>
        <begin position="89"/>
        <end position="203"/>
    </location>
</feature>
<dbReference type="InterPro" id="IPR008962">
    <property type="entry name" value="PapD-like_sf"/>
</dbReference>
<feature type="signal peptide" evidence="2">
    <location>
        <begin position="1"/>
        <end position="17"/>
    </location>
</feature>
<dbReference type="PROSITE" id="PS50202">
    <property type="entry name" value="MSP"/>
    <property type="match status" value="1"/>
</dbReference>
<dbReference type="Gene3D" id="2.60.40.10">
    <property type="entry name" value="Immunoglobulins"/>
    <property type="match status" value="1"/>
</dbReference>
<keyword evidence="1" id="KW-0963">Cytoplasm</keyword>
<dbReference type="EMBL" id="CAJEWN010000159">
    <property type="protein sequence ID" value="CAD2169882.1"/>
    <property type="molecule type" value="Genomic_DNA"/>
</dbReference>
<evidence type="ECO:0000259" key="3">
    <source>
        <dbReference type="PROSITE" id="PS50202"/>
    </source>
</evidence>
<sequence>MLLLSLLLTSLFHSSLYELLRVGRVKIFDVIQRFYILPWILKGLRVFYKSPTLFHAKFKLQSLPFTQSLPACIVVAVALIFSHKRFSSTMAATPVTVNPPSIEVPAAAGNCSLELTNSAAEVRYCFKVKSTDNAHYRVKPVFGFVEAGGAGQLEVTRLAGPPSNDDRLEILFLPVDADTPDPKAPFSAGTSPAFVLDVPLIAQ</sequence>
<name>A0A6V7WUW3_MELEN</name>
<keyword evidence="1" id="KW-0206">Cytoskeleton</keyword>
<dbReference type="InterPro" id="IPR013783">
    <property type="entry name" value="Ig-like_fold"/>
</dbReference>
<keyword evidence="2" id="KW-0732">Signal</keyword>